<comment type="subcellular location">
    <subcellularLocation>
        <location evidence="2">Cell membrane</location>
        <topology evidence="2">Lipid-anchor</topology>
        <topology evidence="2">GPI-anchor</topology>
    </subcellularLocation>
</comment>
<evidence type="ECO:0000256" key="29">
    <source>
        <dbReference type="ARBA" id="ARBA00048703"/>
    </source>
</evidence>
<dbReference type="GO" id="GO:0098552">
    <property type="term" value="C:side of membrane"/>
    <property type="evidence" value="ECO:0007669"/>
    <property type="project" value="UniProtKB-KW"/>
</dbReference>
<comment type="catalytic activity">
    <reaction evidence="27">
        <text>1-hexadecanoyl-sn-glycero-3-phosphocholine + H2O = 1-hexadecanoyl-sn-glycerol + phosphocholine + H(+)</text>
        <dbReference type="Rhea" id="RHEA:41119"/>
        <dbReference type="ChEBI" id="CHEBI:15377"/>
        <dbReference type="ChEBI" id="CHEBI:15378"/>
        <dbReference type="ChEBI" id="CHEBI:72998"/>
        <dbReference type="ChEBI" id="CHEBI:75542"/>
        <dbReference type="ChEBI" id="CHEBI:295975"/>
    </reaction>
    <physiologicalReaction direction="left-to-right" evidence="27">
        <dbReference type="Rhea" id="RHEA:41120"/>
    </physiologicalReaction>
</comment>
<dbReference type="GO" id="GO:0005886">
    <property type="term" value="C:plasma membrane"/>
    <property type="evidence" value="ECO:0007669"/>
    <property type="project" value="UniProtKB-SubCell"/>
</dbReference>
<comment type="catalytic activity">
    <reaction evidence="21">
        <text>1-dodecanoyl-sn-glycero-3-phosphocholine + H2O = 1-dodecanoyl-sn-glycerol + phosphocholine + H(+)</text>
        <dbReference type="Rhea" id="RHEA:41127"/>
        <dbReference type="ChEBI" id="CHEBI:15377"/>
        <dbReference type="ChEBI" id="CHEBI:15378"/>
        <dbReference type="ChEBI" id="CHEBI:74966"/>
        <dbReference type="ChEBI" id="CHEBI:75529"/>
        <dbReference type="ChEBI" id="CHEBI:295975"/>
    </reaction>
    <physiologicalReaction direction="left-to-right" evidence="21">
        <dbReference type="Rhea" id="RHEA:41128"/>
    </physiologicalReaction>
</comment>
<comment type="catalytic activity">
    <reaction evidence="23">
        <text>glycero-2-phosphocholine + H2O = phosphocholine + glycerol + H(+)</text>
        <dbReference type="Rhea" id="RHEA:61684"/>
        <dbReference type="ChEBI" id="CHEBI:15377"/>
        <dbReference type="ChEBI" id="CHEBI:15378"/>
        <dbReference type="ChEBI" id="CHEBI:17754"/>
        <dbReference type="ChEBI" id="CHEBI:144950"/>
        <dbReference type="ChEBI" id="CHEBI:295975"/>
    </reaction>
    <physiologicalReaction direction="left-to-right" evidence="23">
        <dbReference type="Rhea" id="RHEA:61685"/>
    </physiologicalReaction>
</comment>
<keyword evidence="13" id="KW-0443">Lipid metabolism</keyword>
<dbReference type="SUPFAM" id="SSF53649">
    <property type="entry name" value="Alkaline phosphatase-like"/>
    <property type="match status" value="1"/>
</dbReference>
<dbReference type="Gene3D" id="3.40.720.10">
    <property type="entry name" value="Alkaline Phosphatase, subunit A"/>
    <property type="match status" value="2"/>
</dbReference>
<dbReference type="GeneID" id="108673850"/>
<keyword evidence="8" id="KW-0479">Metal-binding</keyword>
<dbReference type="GO" id="GO:0047390">
    <property type="term" value="F:glycerophosphocholine cholinephosphodiesterase activity"/>
    <property type="evidence" value="ECO:0007669"/>
    <property type="project" value="UniProtKB-EC"/>
</dbReference>
<dbReference type="GO" id="GO:0016042">
    <property type="term" value="P:lipid catabolic process"/>
    <property type="evidence" value="ECO:0007669"/>
    <property type="project" value="UniProtKB-KW"/>
</dbReference>
<keyword evidence="9 32" id="KW-0732">Signal</keyword>
<dbReference type="OrthoDB" id="415411at2759"/>
<evidence type="ECO:0000256" key="17">
    <source>
        <dbReference type="ARBA" id="ARBA00023288"/>
    </source>
</evidence>
<evidence type="ECO:0000256" key="23">
    <source>
        <dbReference type="ARBA" id="ARBA00047482"/>
    </source>
</evidence>
<evidence type="ECO:0000256" key="12">
    <source>
        <dbReference type="ARBA" id="ARBA00022963"/>
    </source>
</evidence>
<keyword evidence="16" id="KW-0325">Glycoprotein</keyword>
<keyword evidence="7" id="KW-0336">GPI-anchor</keyword>
<evidence type="ECO:0000256" key="13">
    <source>
        <dbReference type="ARBA" id="ARBA00023098"/>
    </source>
</evidence>
<keyword evidence="6" id="KW-0597">Phosphoprotein</keyword>
<evidence type="ECO:0000256" key="4">
    <source>
        <dbReference type="ARBA" id="ARBA00012318"/>
    </source>
</evidence>
<comment type="catalytic activity">
    <reaction evidence="28">
        <text>sphing-4-enine-phosphocholine + H2O = sphing-4-enine + phosphocholine + H(+)</text>
        <dbReference type="Rhea" id="RHEA:41095"/>
        <dbReference type="ChEBI" id="CHEBI:15377"/>
        <dbReference type="ChEBI" id="CHEBI:15378"/>
        <dbReference type="ChEBI" id="CHEBI:57756"/>
        <dbReference type="ChEBI" id="CHEBI:58906"/>
        <dbReference type="ChEBI" id="CHEBI:295975"/>
    </reaction>
    <physiologicalReaction direction="left-to-right" evidence="28">
        <dbReference type="Rhea" id="RHEA:41096"/>
    </physiologicalReaction>
</comment>
<proteinExistence type="inferred from homology"/>
<evidence type="ECO:0000256" key="1">
    <source>
        <dbReference type="ARBA" id="ARBA00001947"/>
    </source>
</evidence>
<dbReference type="Proteomes" id="UP000694843">
    <property type="component" value="Unplaced"/>
</dbReference>
<evidence type="ECO:0000313" key="33">
    <source>
        <dbReference type="Proteomes" id="UP000694843"/>
    </source>
</evidence>
<dbReference type="PANTHER" id="PTHR10151:SF66">
    <property type="entry name" value="GLYCEROPHOSPHOCHOLINE CHOLINEPHOSPHODIESTERASE ENPP6"/>
    <property type="match status" value="1"/>
</dbReference>
<evidence type="ECO:0000256" key="3">
    <source>
        <dbReference type="ARBA" id="ARBA00010594"/>
    </source>
</evidence>
<comment type="catalytic activity">
    <reaction evidence="22">
        <text>1-(9Z-octadecenoyl)-sn-glycero-3-phosphocholine + H2O = 1-(9Z-octadecenoyl)-sn-glycerol + phosphocholine + H(+)</text>
        <dbReference type="Rhea" id="RHEA:41091"/>
        <dbReference type="ChEBI" id="CHEBI:15377"/>
        <dbReference type="ChEBI" id="CHEBI:15378"/>
        <dbReference type="ChEBI" id="CHEBI:28610"/>
        <dbReference type="ChEBI" id="CHEBI:75757"/>
        <dbReference type="ChEBI" id="CHEBI:295975"/>
    </reaction>
    <physiologicalReaction direction="left-to-right" evidence="22">
        <dbReference type="Rhea" id="RHEA:41092"/>
    </physiologicalReaction>
</comment>
<feature type="signal peptide" evidence="32">
    <location>
        <begin position="1"/>
        <end position="17"/>
    </location>
</feature>
<evidence type="ECO:0000256" key="11">
    <source>
        <dbReference type="ARBA" id="ARBA00022833"/>
    </source>
</evidence>
<evidence type="ECO:0000256" key="18">
    <source>
        <dbReference type="ARBA" id="ARBA00031167"/>
    </source>
</evidence>
<evidence type="ECO:0000313" key="34">
    <source>
        <dbReference type="RefSeq" id="XP_018017215.2"/>
    </source>
</evidence>
<keyword evidence="15" id="KW-1015">Disulfide bond</keyword>
<evidence type="ECO:0000256" key="27">
    <source>
        <dbReference type="ARBA" id="ARBA00048209"/>
    </source>
</evidence>
<evidence type="ECO:0000256" key="10">
    <source>
        <dbReference type="ARBA" id="ARBA00022801"/>
    </source>
</evidence>
<evidence type="ECO:0000256" key="19">
    <source>
        <dbReference type="ARBA" id="ARBA00032556"/>
    </source>
</evidence>
<evidence type="ECO:0000256" key="20">
    <source>
        <dbReference type="ARBA" id="ARBA00046203"/>
    </source>
</evidence>
<dbReference type="AlphaFoldDB" id="A0A8B7NU28"/>
<dbReference type="PANTHER" id="PTHR10151">
    <property type="entry name" value="ECTONUCLEOTIDE PYROPHOSPHATASE/PHOSPHODIESTERASE"/>
    <property type="match status" value="1"/>
</dbReference>
<sequence>MNFVLALVLNFVVLVSTNPTALPRNGTGKLLYILLDGFRFDYLDDQPAEQIPGFTEFIKNGVKAQYMTPLTPSLSYPSWTSLVTGLYAESHTLVGNYMYDAQARDDFSLFNDSSTGKQKWWVAEPIWKSEIDATLVYLQRQLERRGLNDTVNIVIVSDHGMTDTGNATTKRVWLDQYLPQGAPVERIADQGAFINIKVAAGRVDEVYNPLSKIPGVKVYKKDDIPEDFHVAKSKYMHDILIVADLKTFVMSSNRSQQLPPPSSFVYYGAHGYSKNEKDMRAIFFAKGPAFVPGTVLDPINIVDVYQVLAHVLNVEPRPHNGTWSRVERAIAQGNGAPGTATGAFGILPVVLSTMFIVRLNL</sequence>
<comment type="similarity">
    <text evidence="3">Belongs to the nucleotide pyrophosphatase/phosphodiesterase family.</text>
</comment>
<evidence type="ECO:0000256" key="25">
    <source>
        <dbReference type="ARBA" id="ARBA00047600"/>
    </source>
</evidence>
<keyword evidence="12" id="KW-0442">Lipid degradation</keyword>
<comment type="catalytic activity">
    <reaction evidence="31">
        <text>1-(5Z,8Z,11Z,14Z-eicosatetraenoyl)-sn-glycero-3-phosphocholine + H2O = 1-(5Z,8Z,11Z,14Z-eicosatetraenoyl)-sn-glycerol + phosphocholine + H(+)</text>
        <dbReference type="Rhea" id="RHEA:41003"/>
        <dbReference type="ChEBI" id="CHEBI:15377"/>
        <dbReference type="ChEBI" id="CHEBI:15378"/>
        <dbReference type="ChEBI" id="CHEBI:34071"/>
        <dbReference type="ChEBI" id="CHEBI:74344"/>
        <dbReference type="ChEBI" id="CHEBI:295975"/>
    </reaction>
    <physiologicalReaction direction="left-to-right" evidence="31">
        <dbReference type="Rhea" id="RHEA:41004"/>
    </physiologicalReaction>
</comment>
<reference evidence="34" key="1">
    <citation type="submission" date="2025-08" db="UniProtKB">
        <authorList>
            <consortium name="RefSeq"/>
        </authorList>
    </citation>
    <scope>IDENTIFICATION</scope>
    <source>
        <tissue evidence="34">Whole organism</tissue>
    </source>
</reference>
<dbReference type="Pfam" id="PF01663">
    <property type="entry name" value="Phosphodiest"/>
    <property type="match status" value="2"/>
</dbReference>
<dbReference type="InterPro" id="IPR017850">
    <property type="entry name" value="Alkaline_phosphatase_core_sf"/>
</dbReference>
<keyword evidence="5" id="KW-1003">Cell membrane</keyword>
<evidence type="ECO:0000256" key="2">
    <source>
        <dbReference type="ARBA" id="ARBA00004609"/>
    </source>
</evidence>
<evidence type="ECO:0000256" key="5">
    <source>
        <dbReference type="ARBA" id="ARBA00022475"/>
    </source>
</evidence>
<comment type="catalytic activity">
    <reaction evidence="29">
        <text>sn-glycerol 3-phosphocholine + H2O = phosphocholine + glycerol + H(+)</text>
        <dbReference type="Rhea" id="RHEA:19545"/>
        <dbReference type="ChEBI" id="CHEBI:15377"/>
        <dbReference type="ChEBI" id="CHEBI:15378"/>
        <dbReference type="ChEBI" id="CHEBI:16870"/>
        <dbReference type="ChEBI" id="CHEBI:17754"/>
        <dbReference type="ChEBI" id="CHEBI:295975"/>
        <dbReference type="EC" id="3.1.4.38"/>
    </reaction>
    <physiologicalReaction direction="left-to-right" evidence="29">
        <dbReference type="Rhea" id="RHEA:19546"/>
    </physiologicalReaction>
</comment>
<evidence type="ECO:0000256" key="16">
    <source>
        <dbReference type="ARBA" id="ARBA00023180"/>
    </source>
</evidence>
<evidence type="ECO:0000256" key="7">
    <source>
        <dbReference type="ARBA" id="ARBA00022622"/>
    </source>
</evidence>
<evidence type="ECO:0000256" key="21">
    <source>
        <dbReference type="ARBA" id="ARBA00047290"/>
    </source>
</evidence>
<evidence type="ECO:0000256" key="32">
    <source>
        <dbReference type="SAM" id="SignalP"/>
    </source>
</evidence>
<organism evidence="33 34">
    <name type="scientific">Hyalella azteca</name>
    <name type="common">Amphipod</name>
    <dbReference type="NCBI Taxonomy" id="294128"/>
    <lineage>
        <taxon>Eukaryota</taxon>
        <taxon>Metazoa</taxon>
        <taxon>Ecdysozoa</taxon>
        <taxon>Arthropoda</taxon>
        <taxon>Crustacea</taxon>
        <taxon>Multicrustacea</taxon>
        <taxon>Malacostraca</taxon>
        <taxon>Eumalacostraca</taxon>
        <taxon>Peracarida</taxon>
        <taxon>Amphipoda</taxon>
        <taxon>Senticaudata</taxon>
        <taxon>Talitrida</taxon>
        <taxon>Talitroidea</taxon>
        <taxon>Hyalellidae</taxon>
        <taxon>Hyalella</taxon>
    </lineage>
</organism>
<dbReference type="OMA" id="IMTTHES"/>
<comment type="cofactor">
    <cofactor evidence="1">
        <name>Zn(2+)</name>
        <dbReference type="ChEBI" id="CHEBI:29105"/>
    </cofactor>
</comment>
<feature type="chain" id="PRO_5037455922" description="glycerophosphocholine cholinephosphodiesterase" evidence="32">
    <location>
        <begin position="18"/>
        <end position="361"/>
    </location>
</feature>
<dbReference type="RefSeq" id="XP_018017215.2">
    <property type="nucleotide sequence ID" value="XM_018161726.2"/>
</dbReference>
<keyword evidence="17" id="KW-0449">Lipoprotein</keyword>
<dbReference type="CDD" id="cd16018">
    <property type="entry name" value="Enpp"/>
    <property type="match status" value="1"/>
</dbReference>
<evidence type="ECO:0000256" key="30">
    <source>
        <dbReference type="ARBA" id="ARBA00049092"/>
    </source>
</evidence>
<evidence type="ECO:0000256" key="8">
    <source>
        <dbReference type="ARBA" id="ARBA00022723"/>
    </source>
</evidence>
<evidence type="ECO:0000256" key="14">
    <source>
        <dbReference type="ARBA" id="ARBA00023136"/>
    </source>
</evidence>
<keyword evidence="33" id="KW-1185">Reference proteome</keyword>
<evidence type="ECO:0000256" key="28">
    <source>
        <dbReference type="ARBA" id="ARBA00048234"/>
    </source>
</evidence>
<evidence type="ECO:0000256" key="24">
    <source>
        <dbReference type="ARBA" id="ARBA00047494"/>
    </source>
</evidence>
<protein>
    <recommendedName>
        <fullName evidence="4">glycerophosphocholine cholinephosphodiesterase</fullName>
        <ecNumber evidence="4">3.1.4.38</ecNumber>
    </recommendedName>
    <alternativeName>
        <fullName evidence="19">Choline-specific glycerophosphodiester phosphodiesterase</fullName>
    </alternativeName>
    <alternativeName>
        <fullName evidence="18">Ectonucleotide pyrophosphatase/phosphodiesterase family member 6</fullName>
    </alternativeName>
</protein>
<evidence type="ECO:0000256" key="22">
    <source>
        <dbReference type="ARBA" id="ARBA00047322"/>
    </source>
</evidence>
<comment type="catalytic activity">
    <reaction evidence="25">
        <text>a 1-acyl-sn-glycero-3-phosphocholine + H2O = a 1-acyl-sn-glycerol + phosphocholine + H(+)</text>
        <dbReference type="Rhea" id="RHEA:44720"/>
        <dbReference type="ChEBI" id="CHEBI:15377"/>
        <dbReference type="ChEBI" id="CHEBI:15378"/>
        <dbReference type="ChEBI" id="CHEBI:58168"/>
        <dbReference type="ChEBI" id="CHEBI:64683"/>
        <dbReference type="ChEBI" id="CHEBI:295975"/>
    </reaction>
    <physiologicalReaction direction="left-to-right" evidence="25">
        <dbReference type="Rhea" id="RHEA:44721"/>
    </physiologicalReaction>
</comment>
<name>A0A8B7NU28_HYAAZ</name>
<keyword evidence="11" id="KW-0862">Zinc</keyword>
<evidence type="ECO:0000256" key="6">
    <source>
        <dbReference type="ARBA" id="ARBA00022553"/>
    </source>
</evidence>
<comment type="catalytic activity">
    <reaction evidence="30">
        <text>1-(9Z,12Z)-octadecadienoyl-sn-glycero-3-phosphocholine + H2O = 1-(9Z,12Z-octadecadienoyl)-sn-glycerol + phosphocholine + H(+)</text>
        <dbReference type="Rhea" id="RHEA:41115"/>
        <dbReference type="ChEBI" id="CHEBI:15377"/>
        <dbReference type="ChEBI" id="CHEBI:15378"/>
        <dbReference type="ChEBI" id="CHEBI:28733"/>
        <dbReference type="ChEBI" id="CHEBI:75561"/>
        <dbReference type="ChEBI" id="CHEBI:295975"/>
    </reaction>
    <physiologicalReaction direction="left-to-right" evidence="30">
        <dbReference type="Rhea" id="RHEA:41116"/>
    </physiologicalReaction>
</comment>
<gene>
    <name evidence="34" type="primary">LOC108673850</name>
</gene>
<comment type="catalytic activity">
    <reaction evidence="24">
        <text>a 1-O-alkyl-sn-glycero-3-phosphocholine + H2O = a 1-O-alkyl-sn-glycerol + phosphocholine + H(+)</text>
        <dbReference type="Rhea" id="RHEA:36083"/>
        <dbReference type="ChEBI" id="CHEBI:15377"/>
        <dbReference type="ChEBI" id="CHEBI:15378"/>
        <dbReference type="ChEBI" id="CHEBI:15850"/>
        <dbReference type="ChEBI" id="CHEBI:30909"/>
        <dbReference type="ChEBI" id="CHEBI:295975"/>
    </reaction>
    <physiologicalReaction direction="left-to-right" evidence="24">
        <dbReference type="Rhea" id="RHEA:36084"/>
    </physiologicalReaction>
</comment>
<keyword evidence="10" id="KW-0378">Hydrolase</keyword>
<dbReference type="InterPro" id="IPR002591">
    <property type="entry name" value="Phosphodiest/P_Trfase"/>
</dbReference>
<evidence type="ECO:0000256" key="9">
    <source>
        <dbReference type="ARBA" id="ARBA00022729"/>
    </source>
</evidence>
<dbReference type="GO" id="GO:0046872">
    <property type="term" value="F:metal ion binding"/>
    <property type="evidence" value="ECO:0007669"/>
    <property type="project" value="UniProtKB-KW"/>
</dbReference>
<evidence type="ECO:0000256" key="26">
    <source>
        <dbReference type="ARBA" id="ARBA00047779"/>
    </source>
</evidence>
<evidence type="ECO:0000256" key="31">
    <source>
        <dbReference type="ARBA" id="ARBA00049320"/>
    </source>
</evidence>
<accession>A0A8B7NU28</accession>
<comment type="function">
    <text evidence="20">Choline-specific glycerophosphodiesterase that hydrolyzes glycerophosphocholine (GPC) and lysophosphatidylcholine (LPC) and contributes to supplying choline to the cells. Has a preference for LPC with short (12:0 and 14:0) or polyunsaturated (18:2 and 20:4) fatty acids. In vitro, hydrolyzes only choline-containing lysophospholipids, such as sphingosylphosphorylcholine (SPC), platelet-activating factor (PAF) and lysoPAF, but not other lysophospholipids.</text>
</comment>
<evidence type="ECO:0000256" key="15">
    <source>
        <dbReference type="ARBA" id="ARBA00023157"/>
    </source>
</evidence>
<dbReference type="EC" id="3.1.4.38" evidence="4"/>
<comment type="catalytic activity">
    <reaction evidence="26">
        <text>1-tetradecanoyl-sn-glycero-3-phosphocholine + H2O = 1-tetradecanoyl-sn-glycerol + phosphocholine + H(+)</text>
        <dbReference type="Rhea" id="RHEA:40999"/>
        <dbReference type="ChEBI" id="CHEBI:15377"/>
        <dbReference type="ChEBI" id="CHEBI:15378"/>
        <dbReference type="ChEBI" id="CHEBI:64489"/>
        <dbReference type="ChEBI" id="CHEBI:75536"/>
        <dbReference type="ChEBI" id="CHEBI:295975"/>
    </reaction>
    <physiologicalReaction direction="left-to-right" evidence="26">
        <dbReference type="Rhea" id="RHEA:41000"/>
    </physiologicalReaction>
</comment>
<keyword evidence="14" id="KW-0472">Membrane</keyword>
<dbReference type="KEGG" id="hazt:108673850"/>